<protein>
    <recommendedName>
        <fullName evidence="3">Transposase DDE domain-containing protein</fullName>
    </recommendedName>
</protein>
<accession>A0A6J4SYL8</accession>
<dbReference type="AlphaFoldDB" id="A0A6J4SYL8"/>
<dbReference type="EMBL" id="CADCWA010000054">
    <property type="protein sequence ID" value="CAA9508487.1"/>
    <property type="molecule type" value="Genomic_DNA"/>
</dbReference>
<name>A0A6J4SYL8_9SPHN</name>
<proteinExistence type="predicted"/>
<evidence type="ECO:0008006" key="3">
    <source>
        <dbReference type="Google" id="ProtNLM"/>
    </source>
</evidence>
<evidence type="ECO:0000256" key="1">
    <source>
        <dbReference type="SAM" id="MobiDB-lite"/>
    </source>
</evidence>
<reference evidence="2" key="1">
    <citation type="submission" date="2020-02" db="EMBL/GenBank/DDBJ databases">
        <authorList>
            <person name="Meier V. D."/>
        </authorList>
    </citation>
    <scope>NUCLEOTIDE SEQUENCE</scope>
    <source>
        <strain evidence="2">AVDCRST_MAG31</strain>
    </source>
</reference>
<sequence length="109" mass="12162">MVTAGGDHRVAHCAARRTGRGGQPRYSALAIATALRLRAVFRLALRRTVDLAASISDRSGHRRRRPEPRARFRTPVPRRHRLTSGEGWTPLLQPLHNAGAPQHCYSAWP</sequence>
<organism evidence="2">
    <name type="scientific">uncultured Sphingomonas sp</name>
    <dbReference type="NCBI Taxonomy" id="158754"/>
    <lineage>
        <taxon>Bacteria</taxon>
        <taxon>Pseudomonadati</taxon>
        <taxon>Pseudomonadota</taxon>
        <taxon>Alphaproteobacteria</taxon>
        <taxon>Sphingomonadales</taxon>
        <taxon>Sphingomonadaceae</taxon>
        <taxon>Sphingomonas</taxon>
        <taxon>environmental samples</taxon>
    </lineage>
</organism>
<feature type="region of interest" description="Disordered" evidence="1">
    <location>
        <begin position="54"/>
        <end position="109"/>
    </location>
</feature>
<evidence type="ECO:0000313" key="2">
    <source>
        <dbReference type="EMBL" id="CAA9508487.1"/>
    </source>
</evidence>
<gene>
    <name evidence="2" type="ORF">AVDCRST_MAG31-815</name>
</gene>